<dbReference type="PANTHER" id="PTHR15495">
    <property type="entry name" value="NEGATIVE REGULATOR OF VESICLE FORMATION-RELATED"/>
    <property type="match status" value="1"/>
</dbReference>
<dbReference type="GO" id="GO:0006505">
    <property type="term" value="P:GPI anchor metabolic process"/>
    <property type="evidence" value="ECO:0007669"/>
    <property type="project" value="TreeGrafter"/>
</dbReference>
<feature type="region of interest" description="Disordered" evidence="6">
    <location>
        <begin position="689"/>
        <end position="752"/>
    </location>
</feature>
<feature type="transmembrane region" description="Helical" evidence="7">
    <location>
        <begin position="409"/>
        <end position="432"/>
    </location>
</feature>
<keyword evidence="11" id="KW-1185">Reference proteome</keyword>
<evidence type="ECO:0000313" key="10">
    <source>
        <dbReference type="EMBL" id="KAK8732141.1"/>
    </source>
</evidence>
<comment type="subcellular location">
    <subcellularLocation>
        <location evidence="1">Endomembrane system</location>
    </subcellularLocation>
</comment>
<dbReference type="GO" id="GO:0006888">
    <property type="term" value="P:endoplasmic reticulum to Golgi vesicle-mediated transport"/>
    <property type="evidence" value="ECO:0007669"/>
    <property type="project" value="TreeGrafter"/>
</dbReference>
<dbReference type="GO" id="GO:0016020">
    <property type="term" value="C:membrane"/>
    <property type="evidence" value="ECO:0007669"/>
    <property type="project" value="GOC"/>
</dbReference>
<keyword evidence="4 7" id="KW-1133">Transmembrane helix</keyword>
<feature type="transmembrane region" description="Helical" evidence="7">
    <location>
        <begin position="515"/>
        <end position="543"/>
    </location>
</feature>
<dbReference type="Pfam" id="PF07819">
    <property type="entry name" value="PGAP1"/>
    <property type="match status" value="1"/>
</dbReference>
<dbReference type="Pfam" id="PF25140">
    <property type="entry name" value="PGAP1_TMD"/>
    <property type="match status" value="1"/>
</dbReference>
<proteinExistence type="predicted"/>
<dbReference type="AlphaFoldDB" id="A0AAW0WYY2"/>
<feature type="transmembrane region" description="Helical" evidence="7">
    <location>
        <begin position="453"/>
        <end position="477"/>
    </location>
</feature>
<evidence type="ECO:0000256" key="3">
    <source>
        <dbReference type="ARBA" id="ARBA00022801"/>
    </source>
</evidence>
<feature type="compositionally biased region" description="Low complexity" evidence="6">
    <location>
        <begin position="737"/>
        <end position="752"/>
    </location>
</feature>
<protein>
    <submittedName>
        <fullName evidence="10">Uncharacterized protein</fullName>
    </submittedName>
</protein>
<evidence type="ECO:0000256" key="4">
    <source>
        <dbReference type="ARBA" id="ARBA00022989"/>
    </source>
</evidence>
<accession>A0AAW0WYY2</accession>
<sequence length="752" mass="83272">VNTYWIMERSLDLKDVVLVSIGGARNDVQVPTSHTITPLADVATTTTNVPSCWMTTDHQAIVWCRQLVLAIVRALFDCVDPNTLRLTTSRKLITDVFEYHLSKRITGKRYKSSFYSPTIELNKEGDWNEIVKRQHTHIAQTTPSRTYLMIPLNPGHQLYHEAAIVATNLDNKHWVAACNANYVHKGNRICLTGENLSNYTKKLKGKMKTVELDLESLGATGHTHIIVSIPATDERVEIAIDVHSKTGRQRTIDVPAFFRSFIQTLIVDTTPQKALSYNVTLRGLEDMWQSFKLILRPRSACATENVPMAKMYLPWVQKEFYLQNSGPGVSYIAEIDIPRLDDNSSSSIQFILNPACTYSILIQGSFVGVFRRLVWLYGSQIPSYCAAHLLLTLAKQLRTIGIDGYCPSFFSSMLTLSPLAIVPFIKISSIILKNFDVSDDIIIMNNNGEELAILPILLFLGTLPLSLATGAATWGLVLLSGNAAHTFVLKVLGHSLGGRDVIADLAVSGLSRVPIVVGVALISLAYSSCGTLALLLAGIFYFIKVFKLYEDYIERILLGLIPGTSGGESSTDRALSRVHFNMTIMMLVFVVVILNMPTLIIWSRLVSNNLPLTEDPTLSVTVTLLVTLCFLWQKKLPKTDRKYYKVVSWVIHFMACITLLFGSIHIYRVPYFVTGALVLLAVHQTLAPRASNDDSDDEDDEQDHDTPSRSSHPFMAEIGRENGSNTEGIHSEVTTPGSDTGTSQSTAGSASE</sequence>
<dbReference type="InterPro" id="IPR056824">
    <property type="entry name" value="PGAP1_TMD"/>
</dbReference>
<evidence type="ECO:0000313" key="11">
    <source>
        <dbReference type="Proteomes" id="UP001445076"/>
    </source>
</evidence>
<reference evidence="10 11" key="1">
    <citation type="journal article" date="2024" name="BMC Genomics">
        <title>Genome assembly of redclaw crayfish (Cherax quadricarinatus) provides insights into its immune adaptation and hypoxia tolerance.</title>
        <authorList>
            <person name="Liu Z."/>
            <person name="Zheng J."/>
            <person name="Li H."/>
            <person name="Fang K."/>
            <person name="Wang S."/>
            <person name="He J."/>
            <person name="Zhou D."/>
            <person name="Weng S."/>
            <person name="Chi M."/>
            <person name="Gu Z."/>
            <person name="He J."/>
            <person name="Li F."/>
            <person name="Wang M."/>
        </authorList>
    </citation>
    <scope>NUCLEOTIDE SEQUENCE [LARGE SCALE GENOMIC DNA]</scope>
    <source>
        <strain evidence="10">ZL_2023a</strain>
    </source>
</reference>
<keyword evidence="3" id="KW-0378">Hydrolase</keyword>
<evidence type="ECO:0000256" key="6">
    <source>
        <dbReference type="SAM" id="MobiDB-lite"/>
    </source>
</evidence>
<name>A0AAW0WYY2_CHEQU</name>
<feature type="non-terminal residue" evidence="10">
    <location>
        <position position="1"/>
    </location>
</feature>
<dbReference type="InterPro" id="IPR039529">
    <property type="entry name" value="PGAP1/BST1"/>
</dbReference>
<dbReference type="GO" id="GO:0050185">
    <property type="term" value="F:phosphatidylinositol deacylase activity"/>
    <property type="evidence" value="ECO:0007669"/>
    <property type="project" value="TreeGrafter"/>
</dbReference>
<dbReference type="Proteomes" id="UP001445076">
    <property type="component" value="Unassembled WGS sequence"/>
</dbReference>
<comment type="caution">
    <text evidence="10">The sequence shown here is derived from an EMBL/GenBank/DDBJ whole genome shotgun (WGS) entry which is preliminary data.</text>
</comment>
<keyword evidence="5 7" id="KW-0472">Membrane</keyword>
<feature type="compositionally biased region" description="Polar residues" evidence="6">
    <location>
        <begin position="722"/>
        <end position="736"/>
    </location>
</feature>
<feature type="transmembrane region" description="Helical" evidence="7">
    <location>
        <begin position="646"/>
        <end position="667"/>
    </location>
</feature>
<feature type="transmembrane region" description="Helical" evidence="7">
    <location>
        <begin position="617"/>
        <end position="634"/>
    </location>
</feature>
<dbReference type="Pfam" id="PF24660">
    <property type="entry name" value="PGAP1_3rd"/>
    <property type="match status" value="1"/>
</dbReference>
<keyword evidence="2 7" id="KW-0812">Transmembrane</keyword>
<evidence type="ECO:0000259" key="9">
    <source>
        <dbReference type="Pfam" id="PF25140"/>
    </source>
</evidence>
<dbReference type="InterPro" id="IPR012908">
    <property type="entry name" value="PGAP1-ab_dom-like"/>
</dbReference>
<feature type="domain" description="GPI inositol-deacylase transmembrane" evidence="9">
    <location>
        <begin position="515"/>
        <end position="682"/>
    </location>
</feature>
<dbReference type="EMBL" id="JARKIK010000058">
    <property type="protein sequence ID" value="KAK8732141.1"/>
    <property type="molecule type" value="Genomic_DNA"/>
</dbReference>
<dbReference type="PANTHER" id="PTHR15495:SF7">
    <property type="entry name" value="GPI INOSITOL-DEACYLASE"/>
    <property type="match status" value="1"/>
</dbReference>
<evidence type="ECO:0000259" key="8">
    <source>
        <dbReference type="Pfam" id="PF07819"/>
    </source>
</evidence>
<evidence type="ECO:0000256" key="5">
    <source>
        <dbReference type="ARBA" id="ARBA00023136"/>
    </source>
</evidence>
<dbReference type="GO" id="GO:0005783">
    <property type="term" value="C:endoplasmic reticulum"/>
    <property type="evidence" value="ECO:0007669"/>
    <property type="project" value="TreeGrafter"/>
</dbReference>
<feature type="domain" description="GPI inositol-deacylase PGAP1-like alpha/beta" evidence="8">
    <location>
        <begin position="1"/>
        <end position="77"/>
    </location>
</feature>
<feature type="compositionally biased region" description="Acidic residues" evidence="6">
    <location>
        <begin position="693"/>
        <end position="703"/>
    </location>
</feature>
<evidence type="ECO:0000256" key="7">
    <source>
        <dbReference type="SAM" id="Phobius"/>
    </source>
</evidence>
<feature type="transmembrane region" description="Helical" evidence="7">
    <location>
        <begin position="583"/>
        <end position="605"/>
    </location>
</feature>
<gene>
    <name evidence="10" type="ORF">OTU49_007205</name>
</gene>
<organism evidence="10 11">
    <name type="scientific">Cherax quadricarinatus</name>
    <name type="common">Australian red claw crayfish</name>
    <dbReference type="NCBI Taxonomy" id="27406"/>
    <lineage>
        <taxon>Eukaryota</taxon>
        <taxon>Metazoa</taxon>
        <taxon>Ecdysozoa</taxon>
        <taxon>Arthropoda</taxon>
        <taxon>Crustacea</taxon>
        <taxon>Multicrustacea</taxon>
        <taxon>Malacostraca</taxon>
        <taxon>Eumalacostraca</taxon>
        <taxon>Eucarida</taxon>
        <taxon>Decapoda</taxon>
        <taxon>Pleocyemata</taxon>
        <taxon>Astacidea</taxon>
        <taxon>Parastacoidea</taxon>
        <taxon>Parastacidae</taxon>
        <taxon>Cherax</taxon>
    </lineage>
</organism>
<evidence type="ECO:0000256" key="2">
    <source>
        <dbReference type="ARBA" id="ARBA00022692"/>
    </source>
</evidence>
<evidence type="ECO:0000256" key="1">
    <source>
        <dbReference type="ARBA" id="ARBA00004308"/>
    </source>
</evidence>